<evidence type="ECO:0000313" key="3">
    <source>
        <dbReference type="Proteomes" id="UP001569428"/>
    </source>
</evidence>
<dbReference type="Pfam" id="PF13175">
    <property type="entry name" value="AAA_15"/>
    <property type="match status" value="1"/>
</dbReference>
<protein>
    <submittedName>
        <fullName evidence="2">AAA family ATPase</fullName>
    </submittedName>
</protein>
<dbReference type="RefSeq" id="WP_371839019.1">
    <property type="nucleotide sequence ID" value="NZ_JBGMEK010000021.1"/>
</dbReference>
<evidence type="ECO:0000259" key="1">
    <source>
        <dbReference type="Pfam" id="PF13175"/>
    </source>
</evidence>
<dbReference type="InterPro" id="IPR041685">
    <property type="entry name" value="AAA_GajA/Old/RecF-like"/>
</dbReference>
<dbReference type="PANTHER" id="PTHR43581">
    <property type="entry name" value="ATP/GTP PHOSPHATASE"/>
    <property type="match status" value="1"/>
</dbReference>
<gene>
    <name evidence="2" type="ORF">ACCI49_11055</name>
</gene>
<accession>A0ABV4NZA1</accession>
<dbReference type="InterPro" id="IPR051396">
    <property type="entry name" value="Bact_Antivir_Def_Nuclease"/>
</dbReference>
<reference evidence="2 3" key="1">
    <citation type="submission" date="2024-08" db="EMBL/GenBank/DDBJ databases">
        <authorList>
            <person name="Ishaq N."/>
        </authorList>
    </citation>
    <scope>NUCLEOTIDE SEQUENCE [LARGE SCALE GENOMIC DNA]</scope>
    <source>
        <strain evidence="2 3">DSM 18651</strain>
    </source>
</reference>
<dbReference type="Gene3D" id="3.40.50.300">
    <property type="entry name" value="P-loop containing nucleotide triphosphate hydrolases"/>
    <property type="match status" value="2"/>
</dbReference>
<dbReference type="SUPFAM" id="SSF52540">
    <property type="entry name" value="P-loop containing nucleoside triphosphate hydrolases"/>
    <property type="match status" value="1"/>
</dbReference>
<dbReference type="EMBL" id="JBGMEK010000021">
    <property type="protein sequence ID" value="MFA0811456.1"/>
    <property type="molecule type" value="Genomic_DNA"/>
</dbReference>
<dbReference type="PANTHER" id="PTHR43581:SF2">
    <property type="entry name" value="EXCINUCLEASE ATPASE SUBUNIT"/>
    <property type="match status" value="1"/>
</dbReference>
<keyword evidence="3" id="KW-1185">Reference proteome</keyword>
<sequence>MIKLKKLVINGLFGHFNHEIKFKEGNITIITAPNGYGKTICLKILDAIFNTKMDFLSELQFSSIKLYSSNGAILIEKNEEDSSKSFTIYKGETKNDQENYTYSPKDDNFINDKIYSIIREKDLHLGNEQILESLKKDKLNERADILDAYLNFKIHKNHHIDIDITPKWLSIFRSSLNVHFIQDQRLIQRDDTSSHKQVKNNFVNTIEKYAAELATLIKESRDESGRISQRLDSSFPQRLLAENLSLSISSPDTLENDLKHLKEKTAKLVSYNLFATEHHPPNPEIPTKIKDEDRKALTLYVKDTKEKLSAYDDIHRKIEIFSRILNNNRLSFKKVKIAPDSGFYFLTKDERKLKLTQLSSGEQHQVVLLFELIFKTEANVLVLIDEPEISLHVAWQKEFLNDLKEIIEIQNMPVVIATHSPQIIGDNWDLTINLGKDD</sequence>
<evidence type="ECO:0000313" key="2">
    <source>
        <dbReference type="EMBL" id="MFA0811456.1"/>
    </source>
</evidence>
<dbReference type="Proteomes" id="UP001569428">
    <property type="component" value="Unassembled WGS sequence"/>
</dbReference>
<proteinExistence type="predicted"/>
<comment type="caution">
    <text evidence="2">The sequence shown here is derived from an EMBL/GenBank/DDBJ whole genome shotgun (WGS) entry which is preliminary data.</text>
</comment>
<dbReference type="InterPro" id="IPR027417">
    <property type="entry name" value="P-loop_NTPase"/>
</dbReference>
<feature type="domain" description="Endonuclease GajA/Old nuclease/RecF-like AAA" evidence="1">
    <location>
        <begin position="3"/>
        <end position="424"/>
    </location>
</feature>
<name>A0ABV4NZA1_9GAMM</name>
<organism evidence="2 3">
    <name type="scientific">Microbulbifer epialgicus</name>
    <dbReference type="NCBI Taxonomy" id="393907"/>
    <lineage>
        <taxon>Bacteria</taxon>
        <taxon>Pseudomonadati</taxon>
        <taxon>Pseudomonadota</taxon>
        <taxon>Gammaproteobacteria</taxon>
        <taxon>Cellvibrionales</taxon>
        <taxon>Microbulbiferaceae</taxon>
        <taxon>Microbulbifer</taxon>
    </lineage>
</organism>